<reference evidence="1 2" key="1">
    <citation type="journal article" date="2014" name="Proc. Natl. Acad. Sci. U.S.A.">
        <title>Trajectory and genomic determinants of fungal-pathogen speciation and host adaptation.</title>
        <authorList>
            <person name="Hu X."/>
            <person name="Xiao G."/>
            <person name="Zheng P."/>
            <person name="Shang Y."/>
            <person name="Su Y."/>
            <person name="Zhang X."/>
            <person name="Liu X."/>
            <person name="Zhan S."/>
            <person name="St Leger R.J."/>
            <person name="Wang C."/>
        </authorList>
    </citation>
    <scope>NUCLEOTIDE SEQUENCE [LARGE SCALE GENOMIC DNA]</scope>
    <source>
        <strain evidence="1 2">ARSEF 977</strain>
    </source>
</reference>
<dbReference type="Proteomes" id="UP000031192">
    <property type="component" value="Unassembled WGS sequence"/>
</dbReference>
<sequence>MFLPQKSVWNLRQKDRGYNSWPHPPDSTPEPKLKLWHRMKRAVRNDSYQKVTKKRQKSLQDRQNGLTERFALWDVIAEDFGRQETIPGLRSGNTVIDERNFALS</sequence>
<accession>A0A0B4GMM6</accession>
<gene>
    <name evidence="1" type="ORF">MGU_04380</name>
</gene>
<evidence type="ECO:0000313" key="2">
    <source>
        <dbReference type="Proteomes" id="UP000031192"/>
    </source>
</evidence>
<dbReference type="GO" id="GO:0016740">
    <property type="term" value="F:transferase activity"/>
    <property type="evidence" value="ECO:0007669"/>
    <property type="project" value="UniProtKB-KW"/>
</dbReference>
<evidence type="ECO:0000313" key="1">
    <source>
        <dbReference type="EMBL" id="KID88445.1"/>
    </source>
</evidence>
<dbReference type="AlphaFoldDB" id="A0A0B4GMM6"/>
<proteinExistence type="predicted"/>
<protein>
    <submittedName>
        <fullName evidence="1">Glycosyltransferase family 15 protein</fullName>
    </submittedName>
</protein>
<name>A0A0B4GMM6_METGA</name>
<keyword evidence="2" id="KW-1185">Reference proteome</keyword>
<organism evidence="1 2">
    <name type="scientific">Metarhizium guizhouense (strain ARSEF 977)</name>
    <dbReference type="NCBI Taxonomy" id="1276136"/>
    <lineage>
        <taxon>Eukaryota</taxon>
        <taxon>Fungi</taxon>
        <taxon>Dikarya</taxon>
        <taxon>Ascomycota</taxon>
        <taxon>Pezizomycotina</taxon>
        <taxon>Sordariomycetes</taxon>
        <taxon>Hypocreomycetidae</taxon>
        <taxon>Hypocreales</taxon>
        <taxon>Clavicipitaceae</taxon>
        <taxon>Metarhizium</taxon>
    </lineage>
</organism>
<dbReference type="EMBL" id="AZNH01000011">
    <property type="protein sequence ID" value="KID88445.1"/>
    <property type="molecule type" value="Genomic_DNA"/>
</dbReference>
<dbReference type="HOGENOM" id="CLU_2250724_0_0_1"/>
<comment type="caution">
    <text evidence="1">The sequence shown here is derived from an EMBL/GenBank/DDBJ whole genome shotgun (WGS) entry which is preliminary data.</text>
</comment>